<keyword evidence="3" id="KW-1185">Reference proteome</keyword>
<dbReference type="AlphaFoldDB" id="A0A085MHP0"/>
<reference evidence="2 3" key="1">
    <citation type="journal article" date="2014" name="Nat. Genet.">
        <title>Genome and transcriptome of the porcine whipworm Trichuris suis.</title>
        <authorList>
            <person name="Jex A.R."/>
            <person name="Nejsum P."/>
            <person name="Schwarz E.M."/>
            <person name="Hu L."/>
            <person name="Young N.D."/>
            <person name="Hall R.S."/>
            <person name="Korhonen P.K."/>
            <person name="Liao S."/>
            <person name="Thamsborg S."/>
            <person name="Xia J."/>
            <person name="Xu P."/>
            <person name="Wang S."/>
            <person name="Scheerlinck J.P."/>
            <person name="Hofmann A."/>
            <person name="Sternberg P.W."/>
            <person name="Wang J."/>
            <person name="Gasser R.B."/>
        </authorList>
    </citation>
    <scope>NUCLEOTIDE SEQUENCE [LARGE SCALE GENOMIC DNA]</scope>
    <source>
        <strain evidence="2">DCEP-RM93M</strain>
    </source>
</reference>
<dbReference type="InterPro" id="IPR055475">
    <property type="entry name" value="DUF7047"/>
</dbReference>
<feature type="domain" description="DUF7047" evidence="1">
    <location>
        <begin position="21"/>
        <end position="73"/>
    </location>
</feature>
<accession>A0A085MHP0</accession>
<dbReference type="Pfam" id="PF23088">
    <property type="entry name" value="DUF7047"/>
    <property type="match status" value="1"/>
</dbReference>
<protein>
    <recommendedName>
        <fullName evidence="1">DUF7047 domain-containing protein</fullName>
    </recommendedName>
</protein>
<sequence length="97" mass="10661">MCVARLVGLHGYKPLHPTNSGGELVGHYPVWGRLRVAAALAKRKANEDSTGWDDPVRGSELLEMLREIDAWVRAHDPFAGDGTLPVKRAEFGWTPAD</sequence>
<evidence type="ECO:0000313" key="2">
    <source>
        <dbReference type="EMBL" id="KFD56736.1"/>
    </source>
</evidence>
<dbReference type="EMBL" id="KL363192">
    <property type="protein sequence ID" value="KFD56736.1"/>
    <property type="molecule type" value="Genomic_DNA"/>
</dbReference>
<organism evidence="2 3">
    <name type="scientific">Trichuris suis</name>
    <name type="common">pig whipworm</name>
    <dbReference type="NCBI Taxonomy" id="68888"/>
    <lineage>
        <taxon>Eukaryota</taxon>
        <taxon>Metazoa</taxon>
        <taxon>Ecdysozoa</taxon>
        <taxon>Nematoda</taxon>
        <taxon>Enoplea</taxon>
        <taxon>Dorylaimia</taxon>
        <taxon>Trichinellida</taxon>
        <taxon>Trichuridae</taxon>
        <taxon>Trichuris</taxon>
    </lineage>
</organism>
<gene>
    <name evidence="2" type="ORF">M513_02413</name>
</gene>
<evidence type="ECO:0000259" key="1">
    <source>
        <dbReference type="Pfam" id="PF23088"/>
    </source>
</evidence>
<evidence type="ECO:0000313" key="3">
    <source>
        <dbReference type="Proteomes" id="UP000030764"/>
    </source>
</evidence>
<proteinExistence type="predicted"/>
<dbReference type="Proteomes" id="UP000030764">
    <property type="component" value="Unassembled WGS sequence"/>
</dbReference>
<name>A0A085MHP0_9BILA</name>